<gene>
    <name evidence="2" type="ORF">SHK19_10100</name>
</gene>
<feature type="region of interest" description="Disordered" evidence="1">
    <location>
        <begin position="100"/>
        <end position="131"/>
    </location>
</feature>
<dbReference type="RefSeq" id="WP_322938573.1">
    <property type="nucleotide sequence ID" value="NZ_CP141059.1"/>
</dbReference>
<keyword evidence="3" id="KW-1185">Reference proteome</keyword>
<feature type="compositionally biased region" description="Low complexity" evidence="1">
    <location>
        <begin position="100"/>
        <end position="118"/>
    </location>
</feature>
<proteinExistence type="predicted"/>
<protein>
    <submittedName>
        <fullName evidence="2">SHOCT domain-containing protein</fullName>
    </submittedName>
</protein>
<evidence type="ECO:0000256" key="1">
    <source>
        <dbReference type="SAM" id="MobiDB-lite"/>
    </source>
</evidence>
<accession>A0ABZ0ZZY2</accession>
<name>A0ABZ0ZZY2_9ACTN</name>
<evidence type="ECO:0000313" key="2">
    <source>
        <dbReference type="EMBL" id="WQQ28568.1"/>
    </source>
</evidence>
<reference evidence="3" key="1">
    <citation type="submission" date="2023-12" db="EMBL/GenBank/DDBJ databases">
        <title>Novel species in genus Nocardioides.</title>
        <authorList>
            <person name="Zhou H."/>
        </authorList>
    </citation>
    <scope>NUCLEOTIDE SEQUENCE [LARGE SCALE GENOMIC DNA]</scope>
    <source>
        <strain evidence="3">HM61</strain>
    </source>
</reference>
<dbReference type="Proteomes" id="UP001327225">
    <property type="component" value="Chromosome"/>
</dbReference>
<organism evidence="2 3">
    <name type="scientific">Nocardioides bizhenqiangii</name>
    <dbReference type="NCBI Taxonomy" id="3095076"/>
    <lineage>
        <taxon>Bacteria</taxon>
        <taxon>Bacillati</taxon>
        <taxon>Actinomycetota</taxon>
        <taxon>Actinomycetes</taxon>
        <taxon>Propionibacteriales</taxon>
        <taxon>Nocardioidaceae</taxon>
        <taxon>Nocardioides</taxon>
    </lineage>
</organism>
<evidence type="ECO:0000313" key="3">
    <source>
        <dbReference type="Proteomes" id="UP001327225"/>
    </source>
</evidence>
<dbReference type="EMBL" id="CP141059">
    <property type="protein sequence ID" value="WQQ28568.1"/>
    <property type="molecule type" value="Genomic_DNA"/>
</dbReference>
<sequence length="234" mass="24593">MGWFDGFKRIKDPVRGAAQIVSSTRAPDAATSGTCRMHLVVSVPGHQSFAIDDQFIVKVKKWPHPGQTLPIVASQSDPTKFKILWDEIADWDTAASARAAQLAAAMNQQPPPQGEGDPQYPPYTGQPGSPTVMINGRPATPEELKQYEGMVGMDLDGDGRVAGGAAAPGGGLVQGLIASAMGGMQPPPQEGAPADRPGAADDRVAALERLAALKASRVITDAEFETEKARILDS</sequence>